<evidence type="ECO:0000256" key="6">
    <source>
        <dbReference type="SAM" id="SignalP"/>
    </source>
</evidence>
<evidence type="ECO:0000256" key="1">
    <source>
        <dbReference type="ARBA" id="ARBA00004442"/>
    </source>
</evidence>
<dbReference type="Pfam" id="PF00691">
    <property type="entry name" value="OmpA"/>
    <property type="match status" value="1"/>
</dbReference>
<dbReference type="PROSITE" id="PS51123">
    <property type="entry name" value="OMPA_2"/>
    <property type="match status" value="1"/>
</dbReference>
<dbReference type="CDD" id="cd07185">
    <property type="entry name" value="OmpA_C-like"/>
    <property type="match status" value="1"/>
</dbReference>
<feature type="domain" description="OmpA-like" evidence="7">
    <location>
        <begin position="486"/>
        <end position="603"/>
    </location>
</feature>
<dbReference type="PANTHER" id="PTHR30329:SF21">
    <property type="entry name" value="LIPOPROTEIN YIAD-RELATED"/>
    <property type="match status" value="1"/>
</dbReference>
<protein>
    <submittedName>
        <fullName evidence="8">OmpA family protein</fullName>
    </submittedName>
</protein>
<dbReference type="Gene3D" id="3.30.1330.60">
    <property type="entry name" value="OmpA-like domain"/>
    <property type="match status" value="1"/>
</dbReference>
<feature type="compositionally biased region" description="Basic and acidic residues" evidence="5">
    <location>
        <begin position="633"/>
        <end position="655"/>
    </location>
</feature>
<sequence length="719" mass="75647">MRLSTLALIAGTFAAAGGASLLAANFSATLVETASQSGVLNELDAEGLTWAEVDTNGLQVFLIGTAPDEAARFQALSAAGRVVDASRVIDQMLVEEPEDMAAPRFSVEILRNDAGISVIGLIPAATDRTALVESFQAIAGQDEVSDLLETADFPVPDGWEDALRYATSALRDLPRSKVSVAADRVDIKAMTESAEARTRLETTLTRRKPAALRLALELTAPRPVITPFTLRFLIDENGARFDACSADTEESRARILRAAARAGLEAKAICTLGLGVPSRRWADAVELGISKLKEIGGGSITFSNADVTLVAVEGTAQDAFDRVVGELESTLPDVFALHAVLPKPPEQAAEGPPDFTATLSPEGRVQLRGRLASEIARQTADSYAKARFGSGQVYTAARVVENLPADWSVRTLAGLEALSMLANGTVAVTPDRVTVTGQTGNVEANAQIAALLAGKLGEQATFDIDVTYIERLDPTLGLPSPQECEQLIVETVGSRKLSFEPGSATLDGSARDILNDLADLLKKCGDIPLEIGGHTDSQGRESMNQQLSQKRAQAVLDALRTRLVPVASYSVKGYGEEQPIAENDTDEGREANRRIEFKLIGPPAEAVVATQGADAGSAETAKEDATPEEAEDDTPKDGEKAQDEGQKQDDSKDQEVGTAEATSDAPAEDTTAEEPAVEAPPMQAPAATEAAAGIGADKAVPDAAVREPDFKPDTTGNDG</sequence>
<feature type="chain" id="PRO_5037289962" evidence="6">
    <location>
        <begin position="24"/>
        <end position="719"/>
    </location>
</feature>
<evidence type="ECO:0000256" key="2">
    <source>
        <dbReference type="ARBA" id="ARBA00023136"/>
    </source>
</evidence>
<dbReference type="RefSeq" id="WP_209359355.1">
    <property type="nucleotide sequence ID" value="NZ_JAGISH010000001.1"/>
</dbReference>
<comment type="caution">
    <text evidence="8">The sequence shown here is derived from an EMBL/GenBank/DDBJ whole genome shotgun (WGS) entry which is preliminary data.</text>
</comment>
<dbReference type="AlphaFoldDB" id="A0A940MMT3"/>
<feature type="signal peptide" evidence="6">
    <location>
        <begin position="1"/>
        <end position="23"/>
    </location>
</feature>
<dbReference type="EMBL" id="JAGISH010000001">
    <property type="protein sequence ID" value="MBP0481561.1"/>
    <property type="molecule type" value="Genomic_DNA"/>
</dbReference>
<feature type="region of interest" description="Disordered" evidence="5">
    <location>
        <begin position="610"/>
        <end position="719"/>
    </location>
</feature>
<accession>A0A940MMT3</accession>
<name>A0A940MMT3_9RHOB</name>
<dbReference type="InterPro" id="IPR036737">
    <property type="entry name" value="OmpA-like_sf"/>
</dbReference>
<dbReference type="Proteomes" id="UP000675940">
    <property type="component" value="Unassembled WGS sequence"/>
</dbReference>
<evidence type="ECO:0000256" key="3">
    <source>
        <dbReference type="ARBA" id="ARBA00023237"/>
    </source>
</evidence>
<dbReference type="Gene3D" id="3.40.1520.20">
    <property type="match status" value="2"/>
</dbReference>
<dbReference type="InterPro" id="IPR006664">
    <property type="entry name" value="OMP_bac"/>
</dbReference>
<dbReference type="PRINTS" id="PR01021">
    <property type="entry name" value="OMPADOMAIN"/>
</dbReference>
<dbReference type="InterPro" id="IPR050330">
    <property type="entry name" value="Bact_OuterMem_StrucFunc"/>
</dbReference>
<proteinExistence type="predicted"/>
<evidence type="ECO:0000313" key="8">
    <source>
        <dbReference type="EMBL" id="MBP0481561.1"/>
    </source>
</evidence>
<gene>
    <name evidence="8" type="ORF">J5474_03525</name>
</gene>
<organism evidence="8 9">
    <name type="scientific">Sagittula salina</name>
    <dbReference type="NCBI Taxonomy" id="2820268"/>
    <lineage>
        <taxon>Bacteria</taxon>
        <taxon>Pseudomonadati</taxon>
        <taxon>Pseudomonadota</taxon>
        <taxon>Alphaproteobacteria</taxon>
        <taxon>Rhodobacterales</taxon>
        <taxon>Roseobacteraceae</taxon>
        <taxon>Sagittula</taxon>
    </lineage>
</organism>
<keyword evidence="6" id="KW-0732">Signal</keyword>
<evidence type="ECO:0000313" key="9">
    <source>
        <dbReference type="Proteomes" id="UP000675940"/>
    </source>
</evidence>
<dbReference type="Pfam" id="PF04972">
    <property type="entry name" value="BON"/>
    <property type="match status" value="1"/>
</dbReference>
<dbReference type="InterPro" id="IPR007055">
    <property type="entry name" value="BON_dom"/>
</dbReference>
<keyword evidence="2 4" id="KW-0472">Membrane</keyword>
<dbReference type="InterPro" id="IPR006665">
    <property type="entry name" value="OmpA-like"/>
</dbReference>
<dbReference type="GO" id="GO:0009279">
    <property type="term" value="C:cell outer membrane"/>
    <property type="evidence" value="ECO:0007669"/>
    <property type="project" value="UniProtKB-SubCell"/>
</dbReference>
<reference evidence="8" key="1">
    <citation type="submission" date="2021-03" db="EMBL/GenBank/DDBJ databases">
        <title>Sagittula salina sp. nov. strain M10.9X isolated from the marine waste.</title>
        <authorList>
            <person name="Satari L."/>
            <person name="Molina-Menor E."/>
            <person name="Vidal-Verdu A."/>
            <person name="Pascual J."/>
            <person name="Pereto J."/>
            <person name="Porcar M."/>
        </authorList>
    </citation>
    <scope>NUCLEOTIDE SEQUENCE</scope>
    <source>
        <strain evidence="8">M10.9X</strain>
    </source>
</reference>
<dbReference type="PANTHER" id="PTHR30329">
    <property type="entry name" value="STATOR ELEMENT OF FLAGELLAR MOTOR COMPLEX"/>
    <property type="match status" value="1"/>
</dbReference>
<dbReference type="SUPFAM" id="SSF103088">
    <property type="entry name" value="OmpA-like"/>
    <property type="match status" value="1"/>
</dbReference>
<evidence type="ECO:0000256" key="4">
    <source>
        <dbReference type="PROSITE-ProRule" id="PRU00473"/>
    </source>
</evidence>
<keyword evidence="3" id="KW-0998">Cell outer membrane</keyword>
<evidence type="ECO:0000256" key="5">
    <source>
        <dbReference type="SAM" id="MobiDB-lite"/>
    </source>
</evidence>
<feature type="compositionally biased region" description="Low complexity" evidence="5">
    <location>
        <begin position="677"/>
        <end position="698"/>
    </location>
</feature>
<comment type="subcellular location">
    <subcellularLocation>
        <location evidence="1">Cell outer membrane</location>
    </subcellularLocation>
</comment>
<feature type="compositionally biased region" description="Acidic residues" evidence="5">
    <location>
        <begin position="666"/>
        <end position="676"/>
    </location>
</feature>
<keyword evidence="9" id="KW-1185">Reference proteome</keyword>
<evidence type="ECO:0000259" key="7">
    <source>
        <dbReference type="PROSITE" id="PS51123"/>
    </source>
</evidence>